<feature type="domain" description="SWIM-type" evidence="3">
    <location>
        <begin position="143"/>
        <end position="176"/>
    </location>
</feature>
<feature type="compositionally biased region" description="Polar residues" evidence="2">
    <location>
        <begin position="339"/>
        <end position="349"/>
    </location>
</feature>
<evidence type="ECO:0000256" key="2">
    <source>
        <dbReference type="SAM" id="MobiDB-lite"/>
    </source>
</evidence>
<feature type="region of interest" description="Disordered" evidence="2">
    <location>
        <begin position="222"/>
        <end position="249"/>
    </location>
</feature>
<keyword evidence="1" id="KW-0863">Zinc-finger</keyword>
<sequence>MLRIDVDDSKYKQFEIGQQYRTIDSFKKVVTKYVVKNKKNIRYKKTYSKDLYVYQQQLPIEWLLDRFKKSIIALGVGRIARTKPIVKMLEMIRTSVVKLRNQDQKHSKSNYFIDQQIDLAKYCMPLPCGLGKYEVTYRYTERYTVHLINEVNCSYRLFLVSGIPCSHICSALRLEKKSEQNPRTLVSSWYTTENLKRCYESPMGPVQGMNLLKITTDEMVRSPFFKSPGGRPPEKKRKKEKGEEEAAEVGKRGIKIHYGNCGEGHNKTNLQLGILLKLPHHHSVFRTKLGGLGVMLKFVLCTAKRKPSRPGKYPQKGASSSQPSGEAINAGQAIRPQKGASSSQPTYDK</sequence>
<dbReference type="AlphaFoldDB" id="A0AAU9RSM9"/>
<evidence type="ECO:0000259" key="3">
    <source>
        <dbReference type="PROSITE" id="PS50966"/>
    </source>
</evidence>
<feature type="region of interest" description="Disordered" evidence="2">
    <location>
        <begin position="305"/>
        <end position="349"/>
    </location>
</feature>
<evidence type="ECO:0000256" key="1">
    <source>
        <dbReference type="PROSITE-ProRule" id="PRU00325"/>
    </source>
</evidence>
<evidence type="ECO:0000313" key="5">
    <source>
        <dbReference type="Proteomes" id="UP000836841"/>
    </source>
</evidence>
<dbReference type="Proteomes" id="UP000836841">
    <property type="component" value="Chromosome 2"/>
</dbReference>
<accession>A0AAU9RSM9</accession>
<dbReference type="InterPro" id="IPR007527">
    <property type="entry name" value="Znf_SWIM"/>
</dbReference>
<proteinExistence type="predicted"/>
<reference evidence="4 5" key="1">
    <citation type="submission" date="2022-03" db="EMBL/GenBank/DDBJ databases">
        <authorList>
            <person name="Nunn A."/>
            <person name="Chopra R."/>
            <person name="Nunn A."/>
            <person name="Contreras Garrido A."/>
        </authorList>
    </citation>
    <scope>NUCLEOTIDE SEQUENCE [LARGE SCALE GENOMIC DNA]</scope>
</reference>
<dbReference type="PROSITE" id="PS50966">
    <property type="entry name" value="ZF_SWIM"/>
    <property type="match status" value="1"/>
</dbReference>
<dbReference type="EMBL" id="OU466858">
    <property type="protein sequence ID" value="CAH2046892.1"/>
    <property type="molecule type" value="Genomic_DNA"/>
</dbReference>
<keyword evidence="1" id="KW-0479">Metal-binding</keyword>
<organism evidence="4 5">
    <name type="scientific">Thlaspi arvense</name>
    <name type="common">Field penny-cress</name>
    <dbReference type="NCBI Taxonomy" id="13288"/>
    <lineage>
        <taxon>Eukaryota</taxon>
        <taxon>Viridiplantae</taxon>
        <taxon>Streptophyta</taxon>
        <taxon>Embryophyta</taxon>
        <taxon>Tracheophyta</taxon>
        <taxon>Spermatophyta</taxon>
        <taxon>Magnoliopsida</taxon>
        <taxon>eudicotyledons</taxon>
        <taxon>Gunneridae</taxon>
        <taxon>Pentapetalae</taxon>
        <taxon>rosids</taxon>
        <taxon>malvids</taxon>
        <taxon>Brassicales</taxon>
        <taxon>Brassicaceae</taxon>
        <taxon>Thlaspideae</taxon>
        <taxon>Thlaspi</taxon>
    </lineage>
</organism>
<protein>
    <recommendedName>
        <fullName evidence="3">SWIM-type domain-containing protein</fullName>
    </recommendedName>
</protein>
<gene>
    <name evidence="4" type="ORF">TAV2_LOCUS7878</name>
</gene>
<dbReference type="GO" id="GO:0008270">
    <property type="term" value="F:zinc ion binding"/>
    <property type="evidence" value="ECO:0007669"/>
    <property type="project" value="UniProtKB-KW"/>
</dbReference>
<name>A0AAU9RSM9_THLAR</name>
<feature type="compositionally biased region" description="Basic and acidic residues" evidence="2">
    <location>
        <begin position="240"/>
        <end position="249"/>
    </location>
</feature>
<keyword evidence="5" id="KW-1185">Reference proteome</keyword>
<evidence type="ECO:0000313" key="4">
    <source>
        <dbReference type="EMBL" id="CAH2046892.1"/>
    </source>
</evidence>
<keyword evidence="1" id="KW-0862">Zinc</keyword>